<name>A0A9W7TN33_TRIRA</name>
<proteinExistence type="predicted"/>
<keyword evidence="2" id="KW-1185">Reference proteome</keyword>
<dbReference type="AlphaFoldDB" id="A0A9W7TN33"/>
<accession>A0A9W7TN33</accession>
<organism evidence="1 2">
    <name type="scientific">Triplophysa rosa</name>
    <name type="common">Cave loach</name>
    <dbReference type="NCBI Taxonomy" id="992332"/>
    <lineage>
        <taxon>Eukaryota</taxon>
        <taxon>Metazoa</taxon>
        <taxon>Chordata</taxon>
        <taxon>Craniata</taxon>
        <taxon>Vertebrata</taxon>
        <taxon>Euteleostomi</taxon>
        <taxon>Actinopterygii</taxon>
        <taxon>Neopterygii</taxon>
        <taxon>Teleostei</taxon>
        <taxon>Ostariophysi</taxon>
        <taxon>Cypriniformes</taxon>
        <taxon>Nemacheilidae</taxon>
        <taxon>Triplophysa</taxon>
    </lineage>
</organism>
<evidence type="ECO:0000313" key="2">
    <source>
        <dbReference type="Proteomes" id="UP001059041"/>
    </source>
</evidence>
<evidence type="ECO:0000313" key="1">
    <source>
        <dbReference type="EMBL" id="KAI7799072.1"/>
    </source>
</evidence>
<protein>
    <submittedName>
        <fullName evidence="1">Uncharacterized protein</fullName>
    </submittedName>
</protein>
<dbReference type="Proteomes" id="UP001059041">
    <property type="component" value="Linkage Group LG16"/>
</dbReference>
<sequence length="65" mass="7740">MPKCDERKDSSQRHYRESGAGTCTACRSRTQKEAEDLTCKMDSSHRQMQDLHWFHVVYYNKIKET</sequence>
<reference evidence="1" key="1">
    <citation type="submission" date="2021-02" db="EMBL/GenBank/DDBJ databases">
        <title>Comparative genomics reveals that relaxation of natural selection precedes convergent phenotypic evolution of cavefish.</title>
        <authorList>
            <person name="Peng Z."/>
        </authorList>
    </citation>
    <scope>NUCLEOTIDE SEQUENCE</scope>
    <source>
        <tissue evidence="1">Muscle</tissue>
    </source>
</reference>
<dbReference type="EMBL" id="JAFHDT010000016">
    <property type="protein sequence ID" value="KAI7799072.1"/>
    <property type="molecule type" value="Genomic_DNA"/>
</dbReference>
<gene>
    <name evidence="1" type="ORF">IRJ41_017334</name>
</gene>
<comment type="caution">
    <text evidence="1">The sequence shown here is derived from an EMBL/GenBank/DDBJ whole genome shotgun (WGS) entry which is preliminary data.</text>
</comment>